<dbReference type="Pfam" id="PF00147">
    <property type="entry name" value="Fibrinogen_C"/>
    <property type="match status" value="1"/>
</dbReference>
<dbReference type="PROSITE" id="PS51406">
    <property type="entry name" value="FIBRINOGEN_C_2"/>
    <property type="match status" value="1"/>
</dbReference>
<dbReference type="OrthoDB" id="6145874at2759"/>
<protein>
    <submittedName>
        <fullName evidence="4">Maker266</fullName>
    </submittedName>
</protein>
<evidence type="ECO:0000259" key="3">
    <source>
        <dbReference type="PROSITE" id="PS51406"/>
    </source>
</evidence>
<evidence type="ECO:0000313" key="4">
    <source>
        <dbReference type="EMBL" id="ALC48204.1"/>
    </source>
</evidence>
<dbReference type="AlphaFoldDB" id="A0A0M4EHP9"/>
<gene>
    <name evidence="4" type="ORF">Dbus_chrXg60</name>
</gene>
<keyword evidence="1" id="KW-0175">Coiled coil</keyword>
<dbReference type="InterPro" id="IPR036056">
    <property type="entry name" value="Fibrinogen-like_C"/>
</dbReference>
<accession>A0A0M4EHP9</accession>
<dbReference type="EMBL" id="CP012528">
    <property type="protein sequence ID" value="ALC48204.1"/>
    <property type="molecule type" value="Genomic_DNA"/>
</dbReference>
<proteinExistence type="predicted"/>
<dbReference type="Gene3D" id="3.90.215.10">
    <property type="entry name" value="Gamma Fibrinogen, chain A, domain 1"/>
    <property type="match status" value="1"/>
</dbReference>
<dbReference type="CDD" id="cd00087">
    <property type="entry name" value="FReD"/>
    <property type="match status" value="1"/>
</dbReference>
<feature type="chain" id="PRO_5005793374" evidence="2">
    <location>
        <begin position="20"/>
        <end position="434"/>
    </location>
</feature>
<keyword evidence="2" id="KW-0732">Signal</keyword>
<dbReference type="PANTHER" id="PTHR19143">
    <property type="entry name" value="FIBRINOGEN/TENASCIN/ANGIOPOEITIN"/>
    <property type="match status" value="1"/>
</dbReference>
<dbReference type="InterPro" id="IPR002181">
    <property type="entry name" value="Fibrinogen_a/b/g_C_dom"/>
</dbReference>
<dbReference type="OMA" id="NEASCNC"/>
<evidence type="ECO:0000313" key="5">
    <source>
        <dbReference type="Proteomes" id="UP000494163"/>
    </source>
</evidence>
<dbReference type="InterPro" id="IPR014716">
    <property type="entry name" value="Fibrinogen_a/b/g_C_1"/>
</dbReference>
<feature type="coiled-coil region" evidence="1">
    <location>
        <begin position="162"/>
        <end position="214"/>
    </location>
</feature>
<dbReference type="GO" id="GO:0005615">
    <property type="term" value="C:extracellular space"/>
    <property type="evidence" value="ECO:0007669"/>
    <property type="project" value="TreeGrafter"/>
</dbReference>
<dbReference type="Proteomes" id="UP000494163">
    <property type="component" value="Chromosome X"/>
</dbReference>
<dbReference type="STRING" id="30019.A0A0M4EHP9"/>
<feature type="signal peptide" evidence="2">
    <location>
        <begin position="1"/>
        <end position="19"/>
    </location>
</feature>
<evidence type="ECO:0000256" key="1">
    <source>
        <dbReference type="SAM" id="Coils"/>
    </source>
</evidence>
<keyword evidence="5" id="KW-1185">Reference proteome</keyword>
<organism evidence="4 5">
    <name type="scientific">Drosophila busckii</name>
    <name type="common">Fruit fly</name>
    <dbReference type="NCBI Taxonomy" id="30019"/>
    <lineage>
        <taxon>Eukaryota</taxon>
        <taxon>Metazoa</taxon>
        <taxon>Ecdysozoa</taxon>
        <taxon>Arthropoda</taxon>
        <taxon>Hexapoda</taxon>
        <taxon>Insecta</taxon>
        <taxon>Pterygota</taxon>
        <taxon>Neoptera</taxon>
        <taxon>Endopterygota</taxon>
        <taxon>Diptera</taxon>
        <taxon>Brachycera</taxon>
        <taxon>Muscomorpha</taxon>
        <taxon>Ephydroidea</taxon>
        <taxon>Drosophilidae</taxon>
        <taxon>Drosophila</taxon>
    </lineage>
</organism>
<dbReference type="InterPro" id="IPR050373">
    <property type="entry name" value="Fibrinogen_C-term_domain"/>
</dbReference>
<sequence length="434" mass="50534">MKRVLSVILLLLYMRPDSATDVMSCAVSRESNEDRGTFCFKVVKPLLQHFRISAESKEQFDRLQGKLQQLEATIKSLASKANANNEASCNCSADKLKADEETLRLQTEITELQTKLAAQQEALQKSNQLKDSLMSEKDERIVDFDKKLEARVEAHKETLKGTQQLQVKVNELQTKIEESDKLKDSLITEKDKRIADLKEQISNNMNKNQQFEAKLINFVEQAELTSFVPYSIDIRTIRVPGTEPFKVPFASKFSEWVVIQRRMDEYEEFGRDWEEYKHGFGDLRRNFWFGLEKLHLMTKFQPHELYILLEDFGNEKRYARYTNFSVGNEAQAYELLSVGEYSGDAGNALDTADDQTAKNMKFSTQDRDNDKNDVGNYAEQIRGGWWFNAGWHCNLNGPYERNRFDEDYLRAIRWDKWHLNPLKSVQMLIRPTNK</sequence>
<evidence type="ECO:0000256" key="2">
    <source>
        <dbReference type="SAM" id="SignalP"/>
    </source>
</evidence>
<name>A0A0M4EHP9_DROBS</name>
<dbReference type="SUPFAM" id="SSF56496">
    <property type="entry name" value="Fibrinogen C-terminal domain-like"/>
    <property type="match status" value="1"/>
</dbReference>
<dbReference type="SMART" id="SM00186">
    <property type="entry name" value="FBG"/>
    <property type="match status" value="1"/>
</dbReference>
<dbReference type="PANTHER" id="PTHR19143:SF327">
    <property type="entry name" value="FI21813P1-RELATED"/>
    <property type="match status" value="1"/>
</dbReference>
<feature type="domain" description="Fibrinogen C-terminal" evidence="3">
    <location>
        <begin position="210"/>
        <end position="433"/>
    </location>
</feature>
<feature type="coiled-coil region" evidence="1">
    <location>
        <begin position="53"/>
        <end position="136"/>
    </location>
</feature>
<reference evidence="4 5" key="1">
    <citation type="submission" date="2015-08" db="EMBL/GenBank/DDBJ databases">
        <title>Ancestral chromatin configuration constrains chromatin evolution on differentiating sex chromosomes in Drosophila.</title>
        <authorList>
            <person name="Zhou Q."/>
            <person name="Bachtrog D."/>
        </authorList>
    </citation>
    <scope>NUCLEOTIDE SEQUENCE [LARGE SCALE GENOMIC DNA]</scope>
    <source>
        <tissue evidence="4">Whole larvae</tissue>
    </source>
</reference>